<reference evidence="3 4" key="1">
    <citation type="submission" date="2019-07" db="EMBL/GenBank/DDBJ databases">
        <title>Full genome sequence of Sphingomonas sp. 4R-6-7(HKS19).</title>
        <authorList>
            <person name="Im W.-T."/>
        </authorList>
    </citation>
    <scope>NUCLEOTIDE SEQUENCE [LARGE SCALE GENOMIC DNA]</scope>
    <source>
        <strain evidence="3 4">HKS19</strain>
    </source>
</reference>
<sequence length="226" mass="24358">MLDAGQGGVPVLVYIVILAMVAVFLGLRLYAVLGKRTGHEQVLRNPADDRPAPPLTIPRVVESAPEVRDQGPQAIEARAQSGLRALISADPSFDVAGFLDGAKNAYRMILEAFWKGDTETLDWLTEDHVRDAFGEAIKARGEAGHVLENRLVAIERALITDATISGRTVRITVAFDADIAAVTRDAEGTLIAGSLTDATVTHDVWTFSRTLKSGDPNWKLADTDEA</sequence>
<dbReference type="NCBIfam" id="NF033779">
    <property type="entry name" value="Tim44_TimA_adap"/>
    <property type="match status" value="1"/>
</dbReference>
<dbReference type="RefSeq" id="WP_146570071.1">
    <property type="nucleotide sequence ID" value="NZ_CP042306.1"/>
</dbReference>
<evidence type="ECO:0000313" key="3">
    <source>
        <dbReference type="EMBL" id="QDZ06987.1"/>
    </source>
</evidence>
<feature type="domain" description="Tim44-like" evidence="2">
    <location>
        <begin position="79"/>
        <end position="225"/>
    </location>
</feature>
<evidence type="ECO:0000259" key="2">
    <source>
        <dbReference type="SMART" id="SM00978"/>
    </source>
</evidence>
<keyword evidence="1" id="KW-0472">Membrane</keyword>
<dbReference type="Gene3D" id="3.10.450.240">
    <property type="match status" value="1"/>
</dbReference>
<dbReference type="OrthoDB" id="9798618at2"/>
<proteinExistence type="predicted"/>
<keyword evidence="1" id="KW-1133">Transmembrane helix</keyword>
<dbReference type="EMBL" id="CP042306">
    <property type="protein sequence ID" value="QDZ06987.1"/>
    <property type="molecule type" value="Genomic_DNA"/>
</dbReference>
<name>A0A5B8LFJ1_9SPHN</name>
<gene>
    <name evidence="3" type="ORF">FPZ24_05420</name>
</gene>
<dbReference type="InterPro" id="IPR032710">
    <property type="entry name" value="NTF2-like_dom_sf"/>
</dbReference>
<evidence type="ECO:0000256" key="1">
    <source>
        <dbReference type="SAM" id="Phobius"/>
    </source>
</evidence>
<keyword evidence="4" id="KW-1185">Reference proteome</keyword>
<dbReference type="InterPro" id="IPR007379">
    <property type="entry name" value="Tim44-like_dom"/>
</dbReference>
<accession>A0A5B8LFJ1</accession>
<dbReference type="Pfam" id="PF04280">
    <property type="entry name" value="Tim44"/>
    <property type="match status" value="1"/>
</dbReference>
<feature type="transmembrane region" description="Helical" evidence="1">
    <location>
        <begin position="12"/>
        <end position="31"/>
    </location>
</feature>
<dbReference type="SUPFAM" id="SSF54427">
    <property type="entry name" value="NTF2-like"/>
    <property type="match status" value="1"/>
</dbReference>
<dbReference type="InterPro" id="IPR016985">
    <property type="entry name" value="UCP031890_Tim44-rel"/>
</dbReference>
<dbReference type="SMART" id="SM00978">
    <property type="entry name" value="Tim44"/>
    <property type="match status" value="1"/>
</dbReference>
<protein>
    <submittedName>
        <fullName evidence="3">Tim44 domain-containing protein</fullName>
    </submittedName>
</protein>
<evidence type="ECO:0000313" key="4">
    <source>
        <dbReference type="Proteomes" id="UP000315673"/>
    </source>
</evidence>
<dbReference type="KEGG" id="spai:FPZ24_05420"/>
<dbReference type="AlphaFoldDB" id="A0A5B8LFJ1"/>
<keyword evidence="1" id="KW-0812">Transmembrane</keyword>
<organism evidence="3 4">
    <name type="scientific">Sphingomonas panacisoli</name>
    <dbReference type="NCBI Taxonomy" id="1813879"/>
    <lineage>
        <taxon>Bacteria</taxon>
        <taxon>Pseudomonadati</taxon>
        <taxon>Pseudomonadota</taxon>
        <taxon>Alphaproteobacteria</taxon>
        <taxon>Sphingomonadales</taxon>
        <taxon>Sphingomonadaceae</taxon>
        <taxon>Sphingomonas</taxon>
    </lineage>
</organism>
<dbReference type="Proteomes" id="UP000315673">
    <property type="component" value="Chromosome"/>
</dbReference>
<dbReference type="PIRSF" id="PIRSF031890">
    <property type="entry name" value="UCP031890_transporter_Tim44"/>
    <property type="match status" value="1"/>
</dbReference>